<dbReference type="RefSeq" id="XP_003890332.1">
    <property type="nucleotide sequence ID" value="XM_003890283.1"/>
</dbReference>
<organism evidence="2 3">
    <name type="scientific">Puccinia graminis f. sp. tritici (strain CRL 75-36-700-3 / race SCCL)</name>
    <name type="common">Black stem rust fungus</name>
    <dbReference type="NCBI Taxonomy" id="418459"/>
    <lineage>
        <taxon>Eukaryota</taxon>
        <taxon>Fungi</taxon>
        <taxon>Dikarya</taxon>
        <taxon>Basidiomycota</taxon>
        <taxon>Pucciniomycotina</taxon>
        <taxon>Pucciniomycetes</taxon>
        <taxon>Pucciniales</taxon>
        <taxon>Pucciniaceae</taxon>
        <taxon>Puccinia</taxon>
    </lineage>
</organism>
<reference evidence="3" key="1">
    <citation type="journal article" date="2011" name="Proc. Natl. Acad. Sci. U.S.A.">
        <title>Obligate biotrophy features unraveled by the genomic analysis of rust fungi.</title>
        <authorList>
            <person name="Duplessis S."/>
            <person name="Cuomo C.A."/>
            <person name="Lin Y.-C."/>
            <person name="Aerts A."/>
            <person name="Tisserant E."/>
            <person name="Veneault-Fourrey C."/>
            <person name="Joly D.L."/>
            <person name="Hacquard S."/>
            <person name="Amselem J."/>
            <person name="Cantarel B.L."/>
            <person name="Chiu R."/>
            <person name="Coutinho P.M."/>
            <person name="Feau N."/>
            <person name="Field M."/>
            <person name="Frey P."/>
            <person name="Gelhaye E."/>
            <person name="Goldberg J."/>
            <person name="Grabherr M.G."/>
            <person name="Kodira C.D."/>
            <person name="Kohler A."/>
            <person name="Kuees U."/>
            <person name="Lindquist E.A."/>
            <person name="Lucas S.M."/>
            <person name="Mago R."/>
            <person name="Mauceli E."/>
            <person name="Morin E."/>
            <person name="Murat C."/>
            <person name="Pangilinan J.L."/>
            <person name="Park R."/>
            <person name="Pearson M."/>
            <person name="Quesneville H."/>
            <person name="Rouhier N."/>
            <person name="Sakthikumar S."/>
            <person name="Salamov A.A."/>
            <person name="Schmutz J."/>
            <person name="Selles B."/>
            <person name="Shapiro H."/>
            <person name="Tanguay P."/>
            <person name="Tuskan G.A."/>
            <person name="Henrissat B."/>
            <person name="Van de Peer Y."/>
            <person name="Rouze P."/>
            <person name="Ellis J.G."/>
            <person name="Dodds P.N."/>
            <person name="Schein J.E."/>
            <person name="Zhong S."/>
            <person name="Hamelin R.C."/>
            <person name="Grigoriev I.V."/>
            <person name="Szabo L.J."/>
            <person name="Martin F."/>
        </authorList>
    </citation>
    <scope>NUCLEOTIDE SEQUENCE [LARGE SCALE GENOMIC DNA]</scope>
    <source>
        <strain evidence="3">CRL 75-36-700-3 / race SCCL</strain>
    </source>
</reference>
<dbReference type="HOGENOM" id="CLU_1185528_0_0_1"/>
<evidence type="ECO:0000313" key="2">
    <source>
        <dbReference type="EMBL" id="EHS64811.1"/>
    </source>
</evidence>
<dbReference type="AlphaFoldDB" id="H6QQA9"/>
<dbReference type="GeneID" id="13542087"/>
<keyword evidence="1" id="KW-0732">Signal</keyword>
<dbReference type="InParanoid" id="H6QQA9"/>
<accession>H6QQA9</accession>
<sequence length="234" mass="25901">MICDALISTRLCRIYLGVWVLCANAAEDLAWYEWGPLNSQDLADRQAPNLDALLHASLTPTLPNSDGAKVVNTAAQSTYSYSNSEKSLQQAHLEVGRNVQDWGPQLPGIHGTSTTSVQPMLDSALTTWSDPYSELATNPCSQYRGLVSGFNWLAGSNPSSLACAETGWTNFPQFTLRCWRRNGSVADRNGRRIKPSIFHSWNDGYEIFKAVHQSTIPKLPVFWISCHGPTKQKD</sequence>
<feature type="chain" id="PRO_5003606362" evidence="1">
    <location>
        <begin position="26"/>
        <end position="234"/>
    </location>
</feature>
<feature type="signal peptide" evidence="1">
    <location>
        <begin position="1"/>
        <end position="25"/>
    </location>
</feature>
<dbReference type="Proteomes" id="UP000008783">
    <property type="component" value="Unassembled WGS sequence"/>
</dbReference>
<dbReference type="KEGG" id="pgr:PGTG_21069"/>
<protein>
    <submittedName>
        <fullName evidence="2">Uncharacterized protein</fullName>
    </submittedName>
</protein>
<keyword evidence="3" id="KW-1185">Reference proteome</keyword>
<dbReference type="EMBL" id="DS178270">
    <property type="protein sequence ID" value="EHS64811.1"/>
    <property type="molecule type" value="Genomic_DNA"/>
</dbReference>
<name>H6QQA9_PUCGT</name>
<dbReference type="VEuPathDB" id="FungiDB:PGTG_21069"/>
<evidence type="ECO:0000313" key="3">
    <source>
        <dbReference type="Proteomes" id="UP000008783"/>
    </source>
</evidence>
<proteinExistence type="predicted"/>
<gene>
    <name evidence="2" type="ORF">PGTG_21069</name>
</gene>
<evidence type="ECO:0000256" key="1">
    <source>
        <dbReference type="SAM" id="SignalP"/>
    </source>
</evidence>